<dbReference type="Proteomes" id="UP000431080">
    <property type="component" value="Unassembled WGS sequence"/>
</dbReference>
<evidence type="ECO:0000313" key="2">
    <source>
        <dbReference type="EMBL" id="MRG59277.1"/>
    </source>
</evidence>
<dbReference type="RefSeq" id="WP_153683710.1">
    <property type="nucleotide sequence ID" value="NZ_WJIF01000002.1"/>
</dbReference>
<feature type="transmembrane region" description="Helical" evidence="1">
    <location>
        <begin position="51"/>
        <end position="76"/>
    </location>
</feature>
<proteinExistence type="predicted"/>
<feature type="transmembrane region" description="Helical" evidence="1">
    <location>
        <begin position="12"/>
        <end position="31"/>
    </location>
</feature>
<dbReference type="EMBL" id="WJIF01000002">
    <property type="protein sequence ID" value="MRG59277.1"/>
    <property type="molecule type" value="Genomic_DNA"/>
</dbReference>
<keyword evidence="3" id="KW-1185">Reference proteome</keyword>
<keyword evidence="1" id="KW-1133">Transmembrane helix</keyword>
<keyword evidence="1" id="KW-0812">Transmembrane</keyword>
<gene>
    <name evidence="2" type="ORF">GE115_05245</name>
</gene>
<dbReference type="AlphaFoldDB" id="A0A6I2F6A4"/>
<name>A0A6I2F6A4_9MICO</name>
<comment type="caution">
    <text evidence="2">The sequence shown here is derived from an EMBL/GenBank/DDBJ whole genome shotgun (WGS) entry which is preliminary data.</text>
</comment>
<keyword evidence="1" id="KW-0472">Membrane</keyword>
<protein>
    <submittedName>
        <fullName evidence="2">Uncharacterized protein</fullName>
    </submittedName>
</protein>
<reference evidence="2 3" key="1">
    <citation type="submission" date="2019-10" db="EMBL/GenBank/DDBJ databases">
        <authorList>
            <person name="Nie G."/>
            <person name="Ming H."/>
            <person name="Yi B."/>
        </authorList>
    </citation>
    <scope>NUCLEOTIDE SEQUENCE [LARGE SCALE GENOMIC DNA]</scope>
    <source>
        <strain evidence="2 3">CFH 90414</strain>
    </source>
</reference>
<evidence type="ECO:0000256" key="1">
    <source>
        <dbReference type="SAM" id="Phobius"/>
    </source>
</evidence>
<accession>A0A6I2F6A4</accession>
<evidence type="ECO:0000313" key="3">
    <source>
        <dbReference type="Proteomes" id="UP000431080"/>
    </source>
</evidence>
<sequence>MTRERDPMPTTVLWWGIGLLVGGALLLVFAADVLNAVMTPNTEAWSFAYAFLAKVLSVLEVTLPPLGAALIAASLVMRYLDRRLAAGEPGNGALRWVFPRDRARS</sequence>
<organism evidence="2 3">
    <name type="scientific">Agromyces agglutinans</name>
    <dbReference type="NCBI Taxonomy" id="2662258"/>
    <lineage>
        <taxon>Bacteria</taxon>
        <taxon>Bacillati</taxon>
        <taxon>Actinomycetota</taxon>
        <taxon>Actinomycetes</taxon>
        <taxon>Micrococcales</taxon>
        <taxon>Microbacteriaceae</taxon>
        <taxon>Agromyces</taxon>
    </lineage>
</organism>